<sequence>MRFDTALATLALAGAGVSAAPLDRRTAEALAAIFGSPSLYWSGPASVPQKRQFDLQGWAESDPFSELRNFGPSLMGEQKRHVAGPQDWPDTITIGNLPVGNVALAAAQKRALLEPPFNPFINPVVTEPLRDSHYIYNNKREAVFPGAGIFKDLPGTKPYFPLAPDWAQPQKREAHVAETDSSAPSLGYFPGYPGIGKLLSAAQKREAYPQFGRERVPPPKNGIELAVCGYYIGRC</sequence>
<organism evidence="2 3">
    <name type="scientific">Cercospora berteroae</name>
    <dbReference type="NCBI Taxonomy" id="357750"/>
    <lineage>
        <taxon>Eukaryota</taxon>
        <taxon>Fungi</taxon>
        <taxon>Dikarya</taxon>
        <taxon>Ascomycota</taxon>
        <taxon>Pezizomycotina</taxon>
        <taxon>Dothideomycetes</taxon>
        <taxon>Dothideomycetidae</taxon>
        <taxon>Mycosphaerellales</taxon>
        <taxon>Mycosphaerellaceae</taxon>
        <taxon>Cercospora</taxon>
    </lineage>
</organism>
<dbReference type="EMBL" id="PNEN01001765">
    <property type="protein sequence ID" value="PPJ51119.1"/>
    <property type="molecule type" value="Genomic_DNA"/>
</dbReference>
<evidence type="ECO:0000256" key="1">
    <source>
        <dbReference type="SAM" id="SignalP"/>
    </source>
</evidence>
<protein>
    <recommendedName>
        <fullName evidence="4">Enterotoxin</fullName>
    </recommendedName>
</protein>
<dbReference type="Proteomes" id="UP000237631">
    <property type="component" value="Unassembled WGS sequence"/>
</dbReference>
<keyword evidence="3" id="KW-1185">Reference proteome</keyword>
<gene>
    <name evidence="2" type="ORF">CBER1_06605</name>
</gene>
<dbReference type="AlphaFoldDB" id="A0A2S6BUG8"/>
<reference evidence="3" key="1">
    <citation type="journal article" date="2017" name="bioRxiv">
        <title>Conservation of a gene cluster reveals novel cercosporin biosynthetic mechanisms and extends production to the genus Colletotrichum.</title>
        <authorList>
            <person name="de Jonge R."/>
            <person name="Ebert M.K."/>
            <person name="Huitt-Roehl C.R."/>
            <person name="Pal P."/>
            <person name="Suttle J.C."/>
            <person name="Spanner R.E."/>
            <person name="Neubauer J.D."/>
            <person name="Jurick W.M.II."/>
            <person name="Stott K.A."/>
            <person name="Secor G.A."/>
            <person name="Thomma B.P.H.J."/>
            <person name="Van de Peer Y."/>
            <person name="Townsend C.A."/>
            <person name="Bolton M.D."/>
        </authorList>
    </citation>
    <scope>NUCLEOTIDE SEQUENCE [LARGE SCALE GENOMIC DNA]</scope>
    <source>
        <strain evidence="3">CBS538.71</strain>
    </source>
</reference>
<evidence type="ECO:0000313" key="3">
    <source>
        <dbReference type="Proteomes" id="UP000237631"/>
    </source>
</evidence>
<keyword evidence="1" id="KW-0732">Signal</keyword>
<proteinExistence type="predicted"/>
<comment type="caution">
    <text evidence="2">The sequence shown here is derived from an EMBL/GenBank/DDBJ whole genome shotgun (WGS) entry which is preliminary data.</text>
</comment>
<evidence type="ECO:0008006" key="4">
    <source>
        <dbReference type="Google" id="ProtNLM"/>
    </source>
</evidence>
<dbReference type="OrthoDB" id="10450928at2759"/>
<feature type="signal peptide" evidence="1">
    <location>
        <begin position="1"/>
        <end position="19"/>
    </location>
</feature>
<name>A0A2S6BUG8_9PEZI</name>
<feature type="chain" id="PRO_5015621053" description="Enterotoxin" evidence="1">
    <location>
        <begin position="20"/>
        <end position="235"/>
    </location>
</feature>
<evidence type="ECO:0000313" key="2">
    <source>
        <dbReference type="EMBL" id="PPJ51119.1"/>
    </source>
</evidence>
<accession>A0A2S6BUG8</accession>